<organism evidence="2 3">
    <name type="scientific">Streptomyces triculaminicus</name>
    <dbReference type="NCBI Taxonomy" id="2816232"/>
    <lineage>
        <taxon>Bacteria</taxon>
        <taxon>Bacillati</taxon>
        <taxon>Actinomycetota</taxon>
        <taxon>Actinomycetes</taxon>
        <taxon>Kitasatosporales</taxon>
        <taxon>Streptomycetaceae</taxon>
        <taxon>Streptomyces</taxon>
    </lineage>
</organism>
<evidence type="ECO:0000313" key="2">
    <source>
        <dbReference type="EMBL" id="MBO0657267.1"/>
    </source>
</evidence>
<dbReference type="AlphaFoldDB" id="A0A939JTT4"/>
<evidence type="ECO:0000259" key="1">
    <source>
        <dbReference type="SMART" id="SM00860"/>
    </source>
</evidence>
<dbReference type="InterPro" id="IPR018958">
    <property type="entry name" value="Knr4/Smi1-like_dom"/>
</dbReference>
<dbReference type="InterPro" id="IPR037883">
    <property type="entry name" value="Knr4/Smi1-like_sf"/>
</dbReference>
<name>A0A939JTT4_9ACTN</name>
<feature type="domain" description="Knr4/Smi1-like" evidence="1">
    <location>
        <begin position="34"/>
        <end position="183"/>
    </location>
</feature>
<dbReference type="Gene3D" id="3.40.1580.10">
    <property type="entry name" value="SMI1/KNR4-like"/>
    <property type="match status" value="1"/>
</dbReference>
<dbReference type="RefSeq" id="WP_207248847.1">
    <property type="nucleotide sequence ID" value="NZ_JAFMOF010000007.1"/>
</dbReference>
<gene>
    <name evidence="2" type="ORF">J1792_32505</name>
</gene>
<dbReference type="SUPFAM" id="SSF160631">
    <property type="entry name" value="SMI1/KNR4-like"/>
    <property type="match status" value="1"/>
</dbReference>
<evidence type="ECO:0000313" key="3">
    <source>
        <dbReference type="Proteomes" id="UP000664781"/>
    </source>
</evidence>
<protein>
    <submittedName>
        <fullName evidence="2">SMI1/KNR4 family protein</fullName>
    </submittedName>
</protein>
<dbReference type="SMART" id="SM00860">
    <property type="entry name" value="SMI1_KNR4"/>
    <property type="match status" value="1"/>
</dbReference>
<dbReference type="Pfam" id="PF09346">
    <property type="entry name" value="SMI1_KNR4"/>
    <property type="match status" value="1"/>
</dbReference>
<dbReference type="Proteomes" id="UP000664781">
    <property type="component" value="Unassembled WGS sequence"/>
</dbReference>
<accession>A0A939JTT4</accession>
<comment type="caution">
    <text evidence="2">The sequence shown here is derived from an EMBL/GenBank/DDBJ whole genome shotgun (WGS) entry which is preliminary data.</text>
</comment>
<dbReference type="EMBL" id="JAFMOF010000007">
    <property type="protein sequence ID" value="MBO0657267.1"/>
    <property type="molecule type" value="Genomic_DNA"/>
</dbReference>
<proteinExistence type="predicted"/>
<keyword evidence="3" id="KW-1185">Reference proteome</keyword>
<sequence>MTHIDLGDFDQAWDRFTSWLATNSPDDYAALRPSATAQEITGLEADLGFSLHPELRALLERHNGVAELQAGVAVGDQPGGFLPLGHRLSCTSRIASQHVELVEFGEENLASELWEEDDLSGHAHQWVPFALPIDGGVAFVDHRPGPTYGRVYEMGIGSGAVDATEWAPSLAGLFNVLADALETGAPFRYYWPEFRSTSSDLRCLEWDIRTRTSSSGT</sequence>
<reference evidence="2" key="1">
    <citation type="submission" date="2021-03" db="EMBL/GenBank/DDBJ databases">
        <title>Streptomyces strains.</title>
        <authorList>
            <person name="Lund M.B."/>
            <person name="Toerring T."/>
        </authorList>
    </citation>
    <scope>NUCLEOTIDE SEQUENCE</scope>
    <source>
        <strain evidence="2">JCM 4242</strain>
    </source>
</reference>